<dbReference type="InterPro" id="IPR016181">
    <property type="entry name" value="Acyl_CoA_acyltransferase"/>
</dbReference>
<keyword evidence="3" id="KW-1185">Reference proteome</keyword>
<dbReference type="Gene3D" id="3.40.630.30">
    <property type="match status" value="1"/>
</dbReference>
<dbReference type="Proteomes" id="UP000078148">
    <property type="component" value="Chromosome"/>
</dbReference>
<gene>
    <name evidence="2" type="ORF">AR543_14950</name>
</gene>
<dbReference type="STRING" id="1616788.AR543_14950"/>
<evidence type="ECO:0000313" key="2">
    <source>
        <dbReference type="EMBL" id="ANF97169.1"/>
    </source>
</evidence>
<dbReference type="GO" id="GO:0016747">
    <property type="term" value="F:acyltransferase activity, transferring groups other than amino-acyl groups"/>
    <property type="evidence" value="ECO:0007669"/>
    <property type="project" value="InterPro"/>
</dbReference>
<evidence type="ECO:0000259" key="1">
    <source>
        <dbReference type="PROSITE" id="PS51186"/>
    </source>
</evidence>
<name>A0A172ZI12_9BACL</name>
<dbReference type="EMBL" id="CP013023">
    <property type="protein sequence ID" value="ANF97169.1"/>
    <property type="molecule type" value="Genomic_DNA"/>
</dbReference>
<dbReference type="PROSITE" id="PS51186">
    <property type="entry name" value="GNAT"/>
    <property type="match status" value="1"/>
</dbReference>
<evidence type="ECO:0000313" key="3">
    <source>
        <dbReference type="Proteomes" id="UP000078148"/>
    </source>
</evidence>
<protein>
    <submittedName>
        <fullName evidence="2">GNAT family acetyltransferase</fullName>
    </submittedName>
</protein>
<organism evidence="2 3">
    <name type="scientific">Paenibacillus bovis</name>
    <dbReference type="NCBI Taxonomy" id="1616788"/>
    <lineage>
        <taxon>Bacteria</taxon>
        <taxon>Bacillati</taxon>
        <taxon>Bacillota</taxon>
        <taxon>Bacilli</taxon>
        <taxon>Bacillales</taxon>
        <taxon>Paenibacillaceae</taxon>
        <taxon>Paenibacillus</taxon>
    </lineage>
</organism>
<dbReference type="RefSeq" id="WP_060535287.1">
    <property type="nucleotide sequence ID" value="NZ_CP013023.1"/>
</dbReference>
<dbReference type="OrthoDB" id="8479334at2"/>
<keyword evidence="2" id="KW-0808">Transferase</keyword>
<feature type="domain" description="N-acetyltransferase" evidence="1">
    <location>
        <begin position="14"/>
        <end position="160"/>
    </location>
</feature>
<sequence>MALALELVPRSKKRVIREMMQLYLYDFTYYLNIELNDKGRFPEYPGLDEFWSRPGRKFPFLIYSGSYIAGFALVDRYIDSSESDYYMTEFFILHKYRRAGVGRWAAEELFNRYPGRWKVTQVHNNTAAQAFWRRVIGEYTANHYEEILHPEHGGPSQYFTSFCQN</sequence>
<dbReference type="KEGG" id="pbv:AR543_14950"/>
<dbReference type="InterPro" id="IPR000182">
    <property type="entry name" value="GNAT_dom"/>
</dbReference>
<proteinExistence type="predicted"/>
<reference evidence="2 3" key="2">
    <citation type="journal article" date="2016" name="Int. J. Syst. Evol. Microbiol.">
        <title>Paenibacillus bovis sp. nov., isolated from raw yak (Bos grunniens) milk.</title>
        <authorList>
            <person name="Gao C."/>
            <person name="Han J."/>
            <person name="Liu Z."/>
            <person name="Xu X."/>
            <person name="Hang F."/>
            <person name="Wu Z."/>
        </authorList>
    </citation>
    <scope>NUCLEOTIDE SEQUENCE [LARGE SCALE GENOMIC DNA]</scope>
    <source>
        <strain evidence="2 3">BD3526</strain>
    </source>
</reference>
<accession>A0A172ZI12</accession>
<reference evidence="3" key="1">
    <citation type="submission" date="2015-10" db="EMBL/GenBank/DDBJ databases">
        <title>Genome of Paenibacillus bovis sp. nov.</title>
        <authorList>
            <person name="Wu Z."/>
            <person name="Gao C."/>
            <person name="Liu Z."/>
            <person name="Zheng H."/>
        </authorList>
    </citation>
    <scope>NUCLEOTIDE SEQUENCE [LARGE SCALE GENOMIC DNA]</scope>
    <source>
        <strain evidence="3">BD3526</strain>
    </source>
</reference>
<dbReference type="Pfam" id="PF00583">
    <property type="entry name" value="Acetyltransf_1"/>
    <property type="match status" value="1"/>
</dbReference>
<dbReference type="AlphaFoldDB" id="A0A172ZI12"/>
<dbReference type="SUPFAM" id="SSF55729">
    <property type="entry name" value="Acyl-CoA N-acyltransferases (Nat)"/>
    <property type="match status" value="1"/>
</dbReference>